<dbReference type="FunFam" id="1.10.8.270:FF:000001">
    <property type="entry name" value="TBC1 domain family member 1"/>
    <property type="match status" value="1"/>
</dbReference>
<feature type="coiled-coil region" evidence="3">
    <location>
        <begin position="830"/>
        <end position="963"/>
    </location>
</feature>
<dbReference type="GO" id="GO:0031267">
    <property type="term" value="F:small GTPase binding"/>
    <property type="evidence" value="ECO:0007669"/>
    <property type="project" value="TreeGrafter"/>
</dbReference>
<evidence type="ECO:0000259" key="5">
    <source>
        <dbReference type="PROSITE" id="PS50086"/>
    </source>
</evidence>
<evidence type="ECO:0000256" key="2">
    <source>
        <dbReference type="ARBA" id="ARBA00023054"/>
    </source>
</evidence>
<accession>A0A8H3LVP8</accession>
<feature type="compositionally biased region" description="Basic and acidic residues" evidence="4">
    <location>
        <begin position="243"/>
        <end position="259"/>
    </location>
</feature>
<feature type="compositionally biased region" description="Basic and acidic residues" evidence="4">
    <location>
        <begin position="146"/>
        <end position="189"/>
    </location>
</feature>
<reference evidence="6" key="1">
    <citation type="submission" date="2019-10" db="EMBL/GenBank/DDBJ databases">
        <title>Conservation and host-specific expression of non-tandemly repeated heterogenous ribosome RNA gene in arbuscular mycorrhizal fungi.</title>
        <authorList>
            <person name="Maeda T."/>
            <person name="Kobayashi Y."/>
            <person name="Nakagawa T."/>
            <person name="Ezawa T."/>
            <person name="Yamaguchi K."/>
            <person name="Bino T."/>
            <person name="Nishimoto Y."/>
            <person name="Shigenobu S."/>
            <person name="Kawaguchi M."/>
        </authorList>
    </citation>
    <scope>NUCLEOTIDE SEQUENCE</scope>
    <source>
        <strain evidence="6">HR1</strain>
    </source>
</reference>
<dbReference type="Gene3D" id="1.10.10.750">
    <property type="entry name" value="Ypt/Rab-GAP domain of gyp1p, domain 1"/>
    <property type="match status" value="1"/>
</dbReference>
<dbReference type="PROSITE" id="PS50086">
    <property type="entry name" value="TBC_RABGAP"/>
    <property type="match status" value="1"/>
</dbReference>
<dbReference type="Gene3D" id="1.10.8.270">
    <property type="entry name" value="putative rabgap domain of human tbc1 domain family member 14 like domains"/>
    <property type="match status" value="1"/>
</dbReference>
<feature type="region of interest" description="Disordered" evidence="4">
    <location>
        <begin position="1"/>
        <end position="20"/>
    </location>
</feature>
<protein>
    <submittedName>
        <fullName evidence="6">Rab-GTPase-TBC domain-domain-containing protein</fullName>
    </submittedName>
</protein>
<dbReference type="AlphaFoldDB" id="A0A8H3LVP8"/>
<dbReference type="SUPFAM" id="SSF47923">
    <property type="entry name" value="Ypt/Rab-GAP domain of gyp1p"/>
    <property type="match status" value="2"/>
</dbReference>
<evidence type="ECO:0000313" key="6">
    <source>
        <dbReference type="EMBL" id="GES93281.1"/>
    </source>
</evidence>
<organism evidence="6 7">
    <name type="scientific">Rhizophagus clarus</name>
    <dbReference type="NCBI Taxonomy" id="94130"/>
    <lineage>
        <taxon>Eukaryota</taxon>
        <taxon>Fungi</taxon>
        <taxon>Fungi incertae sedis</taxon>
        <taxon>Mucoromycota</taxon>
        <taxon>Glomeromycotina</taxon>
        <taxon>Glomeromycetes</taxon>
        <taxon>Glomerales</taxon>
        <taxon>Glomeraceae</taxon>
        <taxon>Rhizophagus</taxon>
    </lineage>
</organism>
<feature type="region of interest" description="Disordered" evidence="4">
    <location>
        <begin position="432"/>
        <end position="460"/>
    </location>
</feature>
<keyword evidence="1" id="KW-0343">GTPase activation</keyword>
<feature type="compositionally biased region" description="Basic and acidic residues" evidence="4">
    <location>
        <begin position="212"/>
        <end position="222"/>
    </location>
</feature>
<feature type="compositionally biased region" description="Basic and acidic residues" evidence="4">
    <location>
        <begin position="1"/>
        <end position="18"/>
    </location>
</feature>
<keyword evidence="2 3" id="KW-0175">Coiled coil</keyword>
<feature type="region of interest" description="Disordered" evidence="4">
    <location>
        <begin position="48"/>
        <end position="259"/>
    </location>
</feature>
<evidence type="ECO:0000256" key="1">
    <source>
        <dbReference type="ARBA" id="ARBA00022468"/>
    </source>
</evidence>
<dbReference type="GO" id="GO:0005096">
    <property type="term" value="F:GTPase activator activity"/>
    <property type="evidence" value="ECO:0007669"/>
    <property type="project" value="UniProtKB-KW"/>
</dbReference>
<dbReference type="PANTHER" id="PTHR47219">
    <property type="entry name" value="RAB GTPASE-ACTIVATING PROTEIN 1-LIKE"/>
    <property type="match status" value="1"/>
</dbReference>
<gene>
    <name evidence="6" type="ORF">RCL2_002003100</name>
</gene>
<dbReference type="OrthoDB" id="295078at2759"/>
<dbReference type="InterPro" id="IPR050302">
    <property type="entry name" value="Rab_GAP_TBC_domain"/>
</dbReference>
<name>A0A8H3LVP8_9GLOM</name>
<dbReference type="Pfam" id="PF23436">
    <property type="entry name" value="RabGap-TBC_2"/>
    <property type="match status" value="1"/>
</dbReference>
<sequence length="965" mass="110483">MAEIDKGTVEPTKNEHAITEVPINSNFKHITLDEENDSEVDNFADAYSQVDVEENDPYDYNDYTSNYESDYEESDEQKEIDLTQENKVDKNTNISSDVQESRTEISTEGNKVENTIASTITSNDQAQLRRENASRTSSTDSFQTDVSEKENSNVSDHESDTSYEKDELEKGEKIIRPIDQDKIRTDSGKDIVTTEVESKPGSSEEVLPSTLKSDDDSGEDKLGNSLDNLIEKTSNSSSEETEDKSGENNEIEEKSDKFNKKLVENSPMEITSETVADNKVISESSVEFKNKKLENINSNANYGENPQNIPDHKPEILPINTSFSSFSSEYKQNVRDSMTESFTSKPNGFSSISMYQSVDFTNERENTNTILEKNALNRISVASLRENPELNDISLDDESSNINDSPKEWNFSDWGFPKTPTSLKSISTFFSPRSTTSTVTSTSSKSSSSSDSRRMSTVSMTSTGSNYDLLLARLERENQLLQEDPKAKRMSLQGIAELKASFERVQHEAQIDDGIDWDFWGEIISDYETVARTQPRQLSKMIQKGIPQALRGMIWQLMSKSKDSELESTYAQLLKETSTHEKMIMRDLNRTFPKHEFFQDQDGLGQEGLFNVVKAYSLYDTEVGYCQGISFVVGPLLLNMPDEEAFCVLVKLMTFYNMRSHFLPGMDGLQLRLYQFDRLVEEMLPKVHNHLQAQGINSSMYASQWFMTLFAYKFPLSLVFRIYDTIFTEGIEAIFRFSIALLKKNEKRIVEMEFETLLEYLKSGLFENYQINHTGVLAQLVKETQYHTNDFVKDAYNIRITPKKLNKYQQAYYAHQEAEKRKLLAETEAIEKLRSNNSQLSSRVKQLESSLQTLNREHVELANELINTRMELAKSDDENKELHSTVEELRKTIELQPAEVEAKLREEMNILAEKNISLVQKNNLLEDQLANLENMLIESKMRYAESENEREVLQRKWNDLKKALG</sequence>
<dbReference type="Gene3D" id="1.10.472.80">
    <property type="entry name" value="Ypt/Rab-GAP domain of gyp1p, domain 3"/>
    <property type="match status" value="1"/>
</dbReference>
<feature type="domain" description="Rab-GAP TBC" evidence="5">
    <location>
        <begin position="545"/>
        <end position="730"/>
    </location>
</feature>
<dbReference type="InterPro" id="IPR035969">
    <property type="entry name" value="Rab-GAP_TBC_sf"/>
</dbReference>
<dbReference type="Proteomes" id="UP000615446">
    <property type="component" value="Unassembled WGS sequence"/>
</dbReference>
<evidence type="ECO:0000313" key="7">
    <source>
        <dbReference type="Proteomes" id="UP000615446"/>
    </source>
</evidence>
<dbReference type="FunFam" id="1.10.472.80:FF:000027">
    <property type="entry name" value="GTPase activating protein (Evi5)"/>
    <property type="match status" value="1"/>
</dbReference>
<proteinExistence type="predicted"/>
<dbReference type="SMART" id="SM00164">
    <property type="entry name" value="TBC"/>
    <property type="match status" value="1"/>
</dbReference>
<comment type="caution">
    <text evidence="6">The sequence shown here is derived from an EMBL/GenBank/DDBJ whole genome shotgun (WGS) entry which is preliminary data.</text>
</comment>
<feature type="compositionally biased region" description="Basic and acidic residues" evidence="4">
    <location>
        <begin position="77"/>
        <end position="90"/>
    </location>
</feature>
<feature type="compositionally biased region" description="Polar residues" evidence="4">
    <location>
        <begin position="106"/>
        <end position="126"/>
    </location>
</feature>
<feature type="compositionally biased region" description="Polar residues" evidence="4">
    <location>
        <begin position="134"/>
        <end position="145"/>
    </location>
</feature>
<dbReference type="PANTHER" id="PTHR47219:SF22">
    <property type="entry name" value="RAB-GAP TBC DOMAIN-CONTAINING PROTEIN"/>
    <property type="match status" value="1"/>
</dbReference>
<evidence type="ECO:0000256" key="4">
    <source>
        <dbReference type="SAM" id="MobiDB-lite"/>
    </source>
</evidence>
<dbReference type="InterPro" id="IPR000195">
    <property type="entry name" value="Rab-GAP-TBC_dom"/>
</dbReference>
<dbReference type="EMBL" id="BLAL01000225">
    <property type="protein sequence ID" value="GES93281.1"/>
    <property type="molecule type" value="Genomic_DNA"/>
</dbReference>
<evidence type="ECO:0000256" key="3">
    <source>
        <dbReference type="SAM" id="Coils"/>
    </source>
</evidence>
<dbReference type="FunFam" id="1.10.10.750:FF:000003">
    <property type="entry name" value="GTPase activating protein (Evi5)"/>
    <property type="match status" value="1"/>
</dbReference>